<gene>
    <name evidence="2" type="ORF">JK635_12565</name>
</gene>
<dbReference type="Proteomes" id="UP000623967">
    <property type="component" value="Unassembled WGS sequence"/>
</dbReference>
<feature type="domain" description="Restriction endonuclease type IV Mrr" evidence="1">
    <location>
        <begin position="1"/>
        <end position="44"/>
    </location>
</feature>
<evidence type="ECO:0000313" key="2">
    <source>
        <dbReference type="EMBL" id="MBL4953043.1"/>
    </source>
</evidence>
<protein>
    <submittedName>
        <fullName evidence="2">Restriction endonuclease</fullName>
    </submittedName>
</protein>
<name>A0ABS1TPD2_9BACI</name>
<dbReference type="GO" id="GO:0004519">
    <property type="term" value="F:endonuclease activity"/>
    <property type="evidence" value="ECO:0007669"/>
    <property type="project" value="UniProtKB-KW"/>
</dbReference>
<sequence>MKEERASKWIYLTTMNFPKNSYDYASSIDKRVILIDDQQFTDLMFKYIPG</sequence>
<dbReference type="EMBL" id="JAESWB010000168">
    <property type="protein sequence ID" value="MBL4953043.1"/>
    <property type="molecule type" value="Genomic_DNA"/>
</dbReference>
<keyword evidence="2" id="KW-0255">Endonuclease</keyword>
<dbReference type="Gene3D" id="3.40.1350.10">
    <property type="match status" value="1"/>
</dbReference>
<comment type="caution">
    <text evidence="2">The sequence shown here is derived from an EMBL/GenBank/DDBJ whole genome shotgun (WGS) entry which is preliminary data.</text>
</comment>
<accession>A0ABS1TPD2</accession>
<organism evidence="2 3">
    <name type="scientific">Neobacillus paridis</name>
    <dbReference type="NCBI Taxonomy" id="2803862"/>
    <lineage>
        <taxon>Bacteria</taxon>
        <taxon>Bacillati</taxon>
        <taxon>Bacillota</taxon>
        <taxon>Bacilli</taxon>
        <taxon>Bacillales</taxon>
        <taxon>Bacillaceae</taxon>
        <taxon>Neobacillus</taxon>
    </lineage>
</organism>
<keyword evidence="2" id="KW-0540">Nuclease</keyword>
<evidence type="ECO:0000313" key="3">
    <source>
        <dbReference type="Proteomes" id="UP000623967"/>
    </source>
</evidence>
<keyword evidence="3" id="KW-1185">Reference proteome</keyword>
<proteinExistence type="predicted"/>
<dbReference type="Pfam" id="PF04471">
    <property type="entry name" value="Mrr_cat"/>
    <property type="match status" value="1"/>
</dbReference>
<dbReference type="InterPro" id="IPR007560">
    <property type="entry name" value="Restrct_endonuc_IV_Mrr"/>
</dbReference>
<keyword evidence="2" id="KW-0378">Hydrolase</keyword>
<evidence type="ECO:0000259" key="1">
    <source>
        <dbReference type="Pfam" id="PF04471"/>
    </source>
</evidence>
<dbReference type="InterPro" id="IPR011856">
    <property type="entry name" value="tRNA_endonuc-like_dom_sf"/>
</dbReference>
<reference evidence="2 3" key="1">
    <citation type="submission" date="2021-01" db="EMBL/GenBank/DDBJ databases">
        <title>Genome public.</title>
        <authorList>
            <person name="Liu C."/>
            <person name="Sun Q."/>
        </authorList>
    </citation>
    <scope>NUCLEOTIDE SEQUENCE [LARGE SCALE GENOMIC DNA]</scope>
    <source>
        <strain evidence="2 3">YIM B02564</strain>
    </source>
</reference>